<dbReference type="HOGENOM" id="CLU_1142702_0_0_1"/>
<keyword evidence="2" id="KW-1185">Reference proteome</keyword>
<evidence type="ECO:0000313" key="2">
    <source>
        <dbReference type="Proteomes" id="UP000053593"/>
    </source>
</evidence>
<organism evidence="1 2">
    <name type="scientific">Collybiopsis luxurians FD-317 M1</name>
    <dbReference type="NCBI Taxonomy" id="944289"/>
    <lineage>
        <taxon>Eukaryota</taxon>
        <taxon>Fungi</taxon>
        <taxon>Dikarya</taxon>
        <taxon>Basidiomycota</taxon>
        <taxon>Agaricomycotina</taxon>
        <taxon>Agaricomycetes</taxon>
        <taxon>Agaricomycetidae</taxon>
        <taxon>Agaricales</taxon>
        <taxon>Marasmiineae</taxon>
        <taxon>Omphalotaceae</taxon>
        <taxon>Collybiopsis</taxon>
        <taxon>Collybiopsis luxurians</taxon>
    </lineage>
</organism>
<name>A0A0D0AQL4_9AGAR</name>
<protein>
    <submittedName>
        <fullName evidence="1">Uncharacterized protein</fullName>
    </submittedName>
</protein>
<evidence type="ECO:0000313" key="1">
    <source>
        <dbReference type="EMBL" id="KIK52635.1"/>
    </source>
</evidence>
<dbReference type="Proteomes" id="UP000053593">
    <property type="component" value="Unassembled WGS sequence"/>
</dbReference>
<dbReference type="EMBL" id="KN834839">
    <property type="protein sequence ID" value="KIK52635.1"/>
    <property type="molecule type" value="Genomic_DNA"/>
</dbReference>
<sequence length="243" mass="27107">MAVEVLGSLVIAVTGILIYVSNWTKINTFLYGLCLLQFIRYFTTSGSQDHLWTQLLVSWELLVDTCQSAVMAYSLWQHAVDNFLNEEFLETVSWPVASLGIFAASLALEITRSCAYQLRNSDPNIPLISGKKAIWILDRVYRASGPFPHRRNTRYSNEWNRIGEPKILNSRQALRRKLYERCCTEDATSANSILGLQDAAVAQSSSPGHSTHSSLSSSISLTDSENMHFSALYIGSTGSTTRD</sequence>
<dbReference type="OrthoDB" id="2562493at2759"/>
<dbReference type="AlphaFoldDB" id="A0A0D0AQL4"/>
<proteinExistence type="predicted"/>
<accession>A0A0D0AQL4</accession>
<gene>
    <name evidence="1" type="ORF">GYMLUDRAFT_251010</name>
</gene>
<reference evidence="1 2" key="1">
    <citation type="submission" date="2014-04" db="EMBL/GenBank/DDBJ databases">
        <title>Evolutionary Origins and Diversification of the Mycorrhizal Mutualists.</title>
        <authorList>
            <consortium name="DOE Joint Genome Institute"/>
            <consortium name="Mycorrhizal Genomics Consortium"/>
            <person name="Kohler A."/>
            <person name="Kuo A."/>
            <person name="Nagy L.G."/>
            <person name="Floudas D."/>
            <person name="Copeland A."/>
            <person name="Barry K.W."/>
            <person name="Cichocki N."/>
            <person name="Veneault-Fourrey C."/>
            <person name="LaButti K."/>
            <person name="Lindquist E.A."/>
            <person name="Lipzen A."/>
            <person name="Lundell T."/>
            <person name="Morin E."/>
            <person name="Murat C."/>
            <person name="Riley R."/>
            <person name="Ohm R."/>
            <person name="Sun H."/>
            <person name="Tunlid A."/>
            <person name="Henrissat B."/>
            <person name="Grigoriev I.V."/>
            <person name="Hibbett D.S."/>
            <person name="Martin F."/>
        </authorList>
    </citation>
    <scope>NUCLEOTIDE SEQUENCE [LARGE SCALE GENOMIC DNA]</scope>
    <source>
        <strain evidence="1 2">FD-317 M1</strain>
    </source>
</reference>